<dbReference type="AlphaFoldDB" id="A0A540VET5"/>
<dbReference type="OrthoDB" id="7575400at2"/>
<dbReference type="EMBL" id="VIGC01000015">
    <property type="protein sequence ID" value="TQE95278.1"/>
    <property type="molecule type" value="Genomic_DNA"/>
</dbReference>
<evidence type="ECO:0000313" key="3">
    <source>
        <dbReference type="EMBL" id="TQE95278.1"/>
    </source>
</evidence>
<dbReference type="InParanoid" id="A0A540VET5"/>
<dbReference type="RefSeq" id="WP_141610556.1">
    <property type="nucleotide sequence ID" value="NZ_VIGC02000015.1"/>
</dbReference>
<dbReference type="InterPro" id="IPR035905">
    <property type="entry name" value="Barstar-like_sf"/>
</dbReference>
<evidence type="ECO:0000259" key="2">
    <source>
        <dbReference type="Pfam" id="PF01337"/>
    </source>
</evidence>
<protein>
    <submittedName>
        <fullName evidence="3">Barstar family protein</fullName>
    </submittedName>
</protein>
<proteinExistence type="inferred from homology"/>
<dbReference type="Proteomes" id="UP000317371">
    <property type="component" value="Unassembled WGS sequence"/>
</dbReference>
<comment type="caution">
    <text evidence="3">The sequence shown here is derived from an EMBL/GenBank/DDBJ whole genome shotgun (WGS) entry which is preliminary data.</text>
</comment>
<accession>A0A540VET5</accession>
<sequence>MPSLDALLTQENPSGLYRLDWTGDPAALAETVAARGWRVFFLDGRRAVDKPSFLRLAAEAMAFPGYFGWNWDAFEECLTDLAWVPAAGYLILYEDPVTLAAHAPEVWATAYAILADAVETWRQTATPMVILLRGGDHLLAHLPAVTVTPGEEQV</sequence>
<dbReference type="Pfam" id="PF01337">
    <property type="entry name" value="Barstar"/>
    <property type="match status" value="1"/>
</dbReference>
<dbReference type="SUPFAM" id="SSF52038">
    <property type="entry name" value="Barstar-related"/>
    <property type="match status" value="1"/>
</dbReference>
<comment type="similarity">
    <text evidence="1">Belongs to the barstar family.</text>
</comment>
<keyword evidence="4" id="KW-1185">Reference proteome</keyword>
<name>A0A540VET5_9CHLR</name>
<evidence type="ECO:0000313" key="4">
    <source>
        <dbReference type="Proteomes" id="UP000317371"/>
    </source>
</evidence>
<dbReference type="Gene3D" id="3.30.370.10">
    <property type="entry name" value="Barstar-like"/>
    <property type="match status" value="1"/>
</dbReference>
<evidence type="ECO:0000256" key="1">
    <source>
        <dbReference type="ARBA" id="ARBA00006845"/>
    </source>
</evidence>
<organism evidence="3 4">
    <name type="scientific">Litorilinea aerophila</name>
    <dbReference type="NCBI Taxonomy" id="1204385"/>
    <lineage>
        <taxon>Bacteria</taxon>
        <taxon>Bacillati</taxon>
        <taxon>Chloroflexota</taxon>
        <taxon>Caldilineae</taxon>
        <taxon>Caldilineales</taxon>
        <taxon>Caldilineaceae</taxon>
        <taxon>Litorilinea</taxon>
    </lineage>
</organism>
<reference evidence="3 4" key="1">
    <citation type="submission" date="2019-06" db="EMBL/GenBank/DDBJ databases">
        <title>Genome sequence of Litorilinea aerophila BAA-2444.</title>
        <authorList>
            <person name="Maclea K.S."/>
            <person name="Maurais E.G."/>
            <person name="Iannazzi L.C."/>
        </authorList>
    </citation>
    <scope>NUCLEOTIDE SEQUENCE [LARGE SCALE GENOMIC DNA]</scope>
    <source>
        <strain evidence="3 4">ATCC BAA-2444</strain>
    </source>
</reference>
<gene>
    <name evidence="3" type="ORF">FKZ61_12965</name>
</gene>
<feature type="domain" description="Barstar (barnase inhibitor)" evidence="2">
    <location>
        <begin position="37"/>
        <end position="132"/>
    </location>
</feature>
<dbReference type="InterPro" id="IPR000468">
    <property type="entry name" value="Barstar"/>
</dbReference>